<keyword evidence="2" id="KW-1133">Transmembrane helix</keyword>
<reference evidence="3" key="1">
    <citation type="submission" date="2021-02" db="EMBL/GenBank/DDBJ databases">
        <title>Comparative genomics reveals that relaxation of natural selection precedes convergent phenotypic evolution of cavefish.</title>
        <authorList>
            <person name="Peng Z."/>
        </authorList>
    </citation>
    <scope>NUCLEOTIDE SEQUENCE</scope>
    <source>
        <tissue evidence="3">Muscle</tissue>
    </source>
</reference>
<dbReference type="Proteomes" id="UP001059041">
    <property type="component" value="Linkage Group LG20"/>
</dbReference>
<sequence>MRMTASKSSQTTRNIVIAILAIWSIISIIIIVVWATSADMKSASQCRAEMQELREKHEGSKVVWTKDRRALEDLVRQGWKNQSVLQRQIDQQKEQLRFLNLSLEASQQENIILYGNITVLKGKIEEYKVTVGNLSAEISLQKDQIEGLEHNLTLKAQELDSCGALHIAAVQLQNAAEKQHKACETSKQFLQKQLTKCKNTDIHEEDTAPYHFAINEDNGAQSITTSSVTLAMILCLSLLLVP</sequence>
<evidence type="ECO:0000256" key="1">
    <source>
        <dbReference type="SAM" id="Coils"/>
    </source>
</evidence>
<comment type="caution">
    <text evidence="3">The sequence shown here is derived from an EMBL/GenBank/DDBJ whole genome shotgun (WGS) entry which is preliminary data.</text>
</comment>
<evidence type="ECO:0000313" key="4">
    <source>
        <dbReference type="Proteomes" id="UP001059041"/>
    </source>
</evidence>
<feature type="non-terminal residue" evidence="3">
    <location>
        <position position="1"/>
    </location>
</feature>
<dbReference type="OrthoDB" id="8942450at2759"/>
<keyword evidence="2" id="KW-0472">Membrane</keyword>
<keyword evidence="1" id="KW-0175">Coiled coil</keyword>
<feature type="transmembrane region" description="Helical" evidence="2">
    <location>
        <begin position="12"/>
        <end position="35"/>
    </location>
</feature>
<keyword evidence="4" id="KW-1185">Reference proteome</keyword>
<name>A0A9W7TG79_TRIRA</name>
<organism evidence="3 4">
    <name type="scientific">Triplophysa rosa</name>
    <name type="common">Cave loach</name>
    <dbReference type="NCBI Taxonomy" id="992332"/>
    <lineage>
        <taxon>Eukaryota</taxon>
        <taxon>Metazoa</taxon>
        <taxon>Chordata</taxon>
        <taxon>Craniata</taxon>
        <taxon>Vertebrata</taxon>
        <taxon>Euteleostomi</taxon>
        <taxon>Actinopterygii</taxon>
        <taxon>Neopterygii</taxon>
        <taxon>Teleostei</taxon>
        <taxon>Ostariophysi</taxon>
        <taxon>Cypriniformes</taxon>
        <taxon>Nemacheilidae</taxon>
        <taxon>Triplophysa</taxon>
    </lineage>
</organism>
<evidence type="ECO:0000256" key="2">
    <source>
        <dbReference type="SAM" id="Phobius"/>
    </source>
</evidence>
<proteinExistence type="predicted"/>
<accession>A0A9W7TG79</accession>
<evidence type="ECO:0000313" key="3">
    <source>
        <dbReference type="EMBL" id="KAI7795502.1"/>
    </source>
</evidence>
<dbReference type="EMBL" id="JAFHDT010000020">
    <property type="protein sequence ID" value="KAI7795502.1"/>
    <property type="molecule type" value="Genomic_DNA"/>
</dbReference>
<keyword evidence="2" id="KW-0812">Transmembrane</keyword>
<dbReference type="AlphaFoldDB" id="A0A9W7TG79"/>
<protein>
    <submittedName>
        <fullName evidence="3">Uncharacterized protein</fullName>
    </submittedName>
</protein>
<gene>
    <name evidence="3" type="ORF">IRJ41_021770</name>
</gene>
<feature type="coiled-coil region" evidence="1">
    <location>
        <begin position="89"/>
        <end position="151"/>
    </location>
</feature>